<dbReference type="SUPFAM" id="SSF81383">
    <property type="entry name" value="F-box domain"/>
    <property type="match status" value="1"/>
</dbReference>
<reference evidence="2 3" key="1">
    <citation type="submission" date="2012-08" db="EMBL/GenBank/DDBJ databases">
        <title>Oryza genome evolution.</title>
        <authorList>
            <person name="Wing R.A."/>
        </authorList>
    </citation>
    <scope>NUCLEOTIDE SEQUENCE</scope>
</reference>
<dbReference type="AlphaFoldDB" id="A0A0D9W452"/>
<reference evidence="2" key="3">
    <citation type="submission" date="2015-04" db="UniProtKB">
        <authorList>
            <consortium name="EnsemblPlants"/>
        </authorList>
    </citation>
    <scope>IDENTIFICATION</scope>
</reference>
<keyword evidence="3" id="KW-1185">Reference proteome</keyword>
<dbReference type="InterPro" id="IPR036047">
    <property type="entry name" value="F-box-like_dom_sf"/>
</dbReference>
<dbReference type="Gene3D" id="1.20.1280.50">
    <property type="match status" value="1"/>
</dbReference>
<reference evidence="3" key="2">
    <citation type="submission" date="2013-12" db="EMBL/GenBank/DDBJ databases">
        <authorList>
            <person name="Yu Y."/>
            <person name="Lee S."/>
            <person name="de Baynast K."/>
            <person name="Wissotski M."/>
            <person name="Liu L."/>
            <person name="Talag J."/>
            <person name="Goicoechea J."/>
            <person name="Angelova A."/>
            <person name="Jetty R."/>
            <person name="Kudrna D."/>
            <person name="Golser W."/>
            <person name="Rivera L."/>
            <person name="Zhang J."/>
            <person name="Wing R."/>
        </authorList>
    </citation>
    <scope>NUCLEOTIDE SEQUENCE</scope>
</reference>
<dbReference type="EnsemblPlants" id="LPERR04G07040.1">
    <property type="protein sequence ID" value="LPERR04G07040.1"/>
    <property type="gene ID" value="LPERR04G07040"/>
</dbReference>
<dbReference type="PANTHER" id="PTHR31111">
    <property type="entry name" value="BNAA05G37150D PROTEIN-RELATED"/>
    <property type="match status" value="1"/>
</dbReference>
<evidence type="ECO:0000313" key="2">
    <source>
        <dbReference type="EnsemblPlants" id="LPERR04G07040.1"/>
    </source>
</evidence>
<proteinExistence type="predicted"/>
<dbReference type="InterPro" id="IPR001810">
    <property type="entry name" value="F-box_dom"/>
</dbReference>
<organism evidence="2 3">
    <name type="scientific">Leersia perrieri</name>
    <dbReference type="NCBI Taxonomy" id="77586"/>
    <lineage>
        <taxon>Eukaryota</taxon>
        <taxon>Viridiplantae</taxon>
        <taxon>Streptophyta</taxon>
        <taxon>Embryophyta</taxon>
        <taxon>Tracheophyta</taxon>
        <taxon>Spermatophyta</taxon>
        <taxon>Magnoliopsida</taxon>
        <taxon>Liliopsida</taxon>
        <taxon>Poales</taxon>
        <taxon>Poaceae</taxon>
        <taxon>BOP clade</taxon>
        <taxon>Oryzoideae</taxon>
        <taxon>Oryzeae</taxon>
        <taxon>Oryzinae</taxon>
        <taxon>Leersia</taxon>
    </lineage>
</organism>
<dbReference type="Gramene" id="LPERR04G07040.1">
    <property type="protein sequence ID" value="LPERR04G07040.1"/>
    <property type="gene ID" value="LPERR04G07040"/>
</dbReference>
<dbReference type="Pfam" id="PF08268">
    <property type="entry name" value="FBA_3"/>
    <property type="match status" value="1"/>
</dbReference>
<feature type="domain" description="F-box" evidence="1">
    <location>
        <begin position="24"/>
        <end position="65"/>
    </location>
</feature>
<dbReference type="HOGENOM" id="CLU_034248_6_1_1"/>
<dbReference type="NCBIfam" id="TIGR01640">
    <property type="entry name" value="F_box_assoc_1"/>
    <property type="match status" value="1"/>
</dbReference>
<dbReference type="eggNOG" id="ENOG502SZXT">
    <property type="taxonomic scope" value="Eukaryota"/>
</dbReference>
<evidence type="ECO:0000313" key="3">
    <source>
        <dbReference type="Proteomes" id="UP000032180"/>
    </source>
</evidence>
<dbReference type="PANTHER" id="PTHR31111:SF133">
    <property type="entry name" value="OS07G0196600 PROTEIN"/>
    <property type="match status" value="1"/>
</dbReference>
<name>A0A0D9W452_9ORYZ</name>
<dbReference type="Pfam" id="PF12937">
    <property type="entry name" value="F-box-like"/>
    <property type="match status" value="1"/>
</dbReference>
<dbReference type="Proteomes" id="UP000032180">
    <property type="component" value="Chromosome 4"/>
</dbReference>
<dbReference type="InterPro" id="IPR013187">
    <property type="entry name" value="F-box-assoc_dom_typ3"/>
</dbReference>
<protein>
    <recommendedName>
        <fullName evidence="1">F-box domain-containing protein</fullName>
    </recommendedName>
</protein>
<dbReference type="SMART" id="SM00256">
    <property type="entry name" value="FBOX"/>
    <property type="match status" value="1"/>
</dbReference>
<evidence type="ECO:0000259" key="1">
    <source>
        <dbReference type="SMART" id="SM00256"/>
    </source>
</evidence>
<sequence length="425" mass="48206">METNTRPHKRGRTITPPPGTAAAIPNDVLFSHVFLKLPVKSLLRFKAVCRSWRAAVDDPAFVRRHLELSRTAIRPPLPSLLVIPSKDDVYNDPNALFEDVNIHRLRLDTAETDLMVDKAFRNEIACRFLPTHCDGLVAIANETGPVFVCNPATREVVELPLGSPDAKEESYHGPDPQAAIGFDPWHNRYYVSRYFYRKYDELFDEDAGMATLDYDIGHEIFTLGGGRWEATRDPPRPIHSNGRTPACTGSGAIYWFLAELEPYALLKFSLRDETFDLVNPPPGCTAGVFDRDYMIGIAGQLYYVHRDDQICPKNLDVWVAADDIESLRYHVDLRNDPADHLGMHGFMPVVSFGGGDETTTLLFVLSRELFIYDVRTESFVKVIDAQTELRYERPDGSRYTCDPTDTMHYVLPYVESIISIRARNY</sequence>
<dbReference type="STRING" id="77586.A0A0D9W452"/>
<accession>A0A0D9W452</accession>
<dbReference type="InterPro" id="IPR017451">
    <property type="entry name" value="F-box-assoc_interact_dom"/>
</dbReference>